<dbReference type="OrthoDB" id="9921359at2"/>
<dbReference type="RefSeq" id="WP_095654974.1">
    <property type="nucleotide sequence ID" value="NZ_NPOA01000004.1"/>
</dbReference>
<reference evidence="1 2" key="1">
    <citation type="submission" date="2017-08" db="EMBL/GenBank/DDBJ databases">
        <title>Virgibacillus indicus sp. nov. and Virgibacillus profoundi sp. nov, two moderately halophilic bacteria isolated from marine sediment by using the Microfluidic Streak Plate.</title>
        <authorList>
            <person name="Xu B."/>
            <person name="Hu B."/>
            <person name="Wang J."/>
            <person name="Zhu Y."/>
            <person name="Huang L."/>
            <person name="Du W."/>
            <person name="Huang Y."/>
        </authorList>
    </citation>
    <scope>NUCLEOTIDE SEQUENCE [LARGE SCALE GENOMIC DNA]</scope>
    <source>
        <strain evidence="1 2">IO3-P3-H5</strain>
    </source>
</reference>
<proteinExistence type="predicted"/>
<protein>
    <submittedName>
        <fullName evidence="1">Uncharacterized protein</fullName>
    </submittedName>
</protein>
<dbReference type="AlphaFoldDB" id="A0A2A2IFP8"/>
<evidence type="ECO:0000313" key="1">
    <source>
        <dbReference type="EMBL" id="PAV30372.1"/>
    </source>
</evidence>
<name>A0A2A2IFP8_9BACI</name>
<dbReference type="Proteomes" id="UP000218887">
    <property type="component" value="Unassembled WGS sequence"/>
</dbReference>
<organism evidence="1 2">
    <name type="scientific">Virgibacillus profundi</name>
    <dbReference type="NCBI Taxonomy" id="2024555"/>
    <lineage>
        <taxon>Bacteria</taxon>
        <taxon>Bacillati</taxon>
        <taxon>Bacillota</taxon>
        <taxon>Bacilli</taxon>
        <taxon>Bacillales</taxon>
        <taxon>Bacillaceae</taxon>
        <taxon>Virgibacillus</taxon>
    </lineage>
</organism>
<comment type="caution">
    <text evidence="1">The sequence shown here is derived from an EMBL/GenBank/DDBJ whole genome shotgun (WGS) entry which is preliminary data.</text>
</comment>
<accession>A0A2A2IFP8</accession>
<dbReference type="EMBL" id="NPOA01000004">
    <property type="protein sequence ID" value="PAV30372.1"/>
    <property type="molecule type" value="Genomic_DNA"/>
</dbReference>
<keyword evidence="2" id="KW-1185">Reference proteome</keyword>
<gene>
    <name evidence="1" type="ORF">CIL05_07830</name>
</gene>
<sequence>MNNNIKVALFIKNGGQDSIVLPKELMFDLATNIRENGSEFVHLSSGRSLEVTGILITGSDFHKEERVIVAGVNKDDE</sequence>
<evidence type="ECO:0000313" key="2">
    <source>
        <dbReference type="Proteomes" id="UP000218887"/>
    </source>
</evidence>